<dbReference type="InParanoid" id="C3ZCR7"/>
<feature type="domain" description="Mannose-1-phosphate guanyltransferase C-terminal" evidence="3">
    <location>
        <begin position="297"/>
        <end position="434"/>
    </location>
</feature>
<reference evidence="4" key="1">
    <citation type="journal article" date="2008" name="Nature">
        <title>The amphioxus genome and the evolution of the chordate karyotype.</title>
        <authorList>
            <consortium name="US DOE Joint Genome Institute (JGI-PGF)"/>
            <person name="Putnam N.H."/>
            <person name="Butts T."/>
            <person name="Ferrier D.E.K."/>
            <person name="Furlong R.F."/>
            <person name="Hellsten U."/>
            <person name="Kawashima T."/>
            <person name="Robinson-Rechavi M."/>
            <person name="Shoguchi E."/>
            <person name="Terry A."/>
            <person name="Yu J.-K."/>
            <person name="Benito-Gutierrez E.L."/>
            <person name="Dubchak I."/>
            <person name="Garcia-Fernandez J."/>
            <person name="Gibson-Brown J.J."/>
            <person name="Grigoriev I.V."/>
            <person name="Horton A.C."/>
            <person name="de Jong P.J."/>
            <person name="Jurka J."/>
            <person name="Kapitonov V.V."/>
            <person name="Kohara Y."/>
            <person name="Kuroki Y."/>
            <person name="Lindquist E."/>
            <person name="Lucas S."/>
            <person name="Osoegawa K."/>
            <person name="Pennacchio L.A."/>
            <person name="Salamov A.A."/>
            <person name="Satou Y."/>
            <person name="Sauka-Spengler T."/>
            <person name="Schmutz J."/>
            <person name="Shin-I T."/>
            <person name="Toyoda A."/>
            <person name="Bronner-Fraser M."/>
            <person name="Fujiyama A."/>
            <person name="Holland L.Z."/>
            <person name="Holland P.W.H."/>
            <person name="Satoh N."/>
            <person name="Rokhsar D.S."/>
        </authorList>
    </citation>
    <scope>NUCLEOTIDE SEQUENCE [LARGE SCALE GENOMIC DNA]</scope>
    <source>
        <strain evidence="4">S238N-H82</strain>
        <tissue evidence="4">Testes</tissue>
    </source>
</reference>
<organism>
    <name type="scientific">Branchiostoma floridae</name>
    <name type="common">Florida lancelet</name>
    <name type="synonym">Amphioxus</name>
    <dbReference type="NCBI Taxonomy" id="7739"/>
    <lineage>
        <taxon>Eukaryota</taxon>
        <taxon>Metazoa</taxon>
        <taxon>Chordata</taxon>
        <taxon>Cephalochordata</taxon>
        <taxon>Leptocardii</taxon>
        <taxon>Amphioxiformes</taxon>
        <taxon>Branchiostomatidae</taxon>
        <taxon>Branchiostoma</taxon>
    </lineage>
</organism>
<dbReference type="InterPro" id="IPR018357">
    <property type="entry name" value="Hexapep_transf_CS"/>
</dbReference>
<dbReference type="AlphaFoldDB" id="C3ZCR7"/>
<evidence type="ECO:0000259" key="3">
    <source>
        <dbReference type="Pfam" id="PF25087"/>
    </source>
</evidence>
<accession>C3ZCR7</accession>
<dbReference type="FunCoup" id="C3ZCR7">
    <property type="interactions" value="256"/>
</dbReference>
<dbReference type="eggNOG" id="KOG1460">
    <property type="taxonomic scope" value="Eukaryota"/>
</dbReference>
<feature type="domain" description="Nucleotidyl transferase" evidence="2">
    <location>
        <begin position="3"/>
        <end position="208"/>
    </location>
</feature>
<dbReference type="InterPro" id="IPR029044">
    <property type="entry name" value="Nucleotide-diphossugar_trans"/>
</dbReference>
<dbReference type="SUPFAM" id="SSF53448">
    <property type="entry name" value="Nucleotide-diphospho-sugar transferases"/>
    <property type="match status" value="1"/>
</dbReference>
<dbReference type="EMBL" id="GG666609">
    <property type="protein sequence ID" value="EEN49661.1"/>
    <property type="molecule type" value="Genomic_DNA"/>
</dbReference>
<gene>
    <name evidence="4" type="ORF">BRAFLDRAFT_252208</name>
</gene>
<dbReference type="Gene3D" id="2.160.10.10">
    <property type="entry name" value="Hexapeptide repeat proteins"/>
    <property type="match status" value="1"/>
</dbReference>
<dbReference type="InterPro" id="IPR050486">
    <property type="entry name" value="Mannose-1P_guanyltransferase"/>
</dbReference>
<dbReference type="Gene3D" id="3.90.550.10">
    <property type="entry name" value="Spore Coat Polysaccharide Biosynthesis Protein SpsA, Chain A"/>
    <property type="match status" value="1"/>
</dbReference>
<dbReference type="PANTHER" id="PTHR22572">
    <property type="entry name" value="SUGAR-1-PHOSPHATE GUANYL TRANSFERASE"/>
    <property type="match status" value="1"/>
</dbReference>
<proteinExistence type="inferred from homology"/>
<dbReference type="Pfam" id="PF25087">
    <property type="entry name" value="GMPPB_C"/>
    <property type="match status" value="1"/>
</dbReference>
<dbReference type="InterPro" id="IPR056729">
    <property type="entry name" value="GMPPB_C"/>
</dbReference>
<protein>
    <submittedName>
        <fullName evidence="4">Uncharacterized protein</fullName>
    </submittedName>
</protein>
<comment type="similarity">
    <text evidence="1">Belongs to the transferase hexapeptide repeat family.</text>
</comment>
<name>C3ZCR7_BRAFL</name>
<sequence length="435" mass="48223">MLKAIILIGGPLKGTRFRPLSLDLPKPLFPVAGFPIIQHHIEACQKASAYCLSLDHLVEGLKEILLIGFYQPSDAFKTFLSRAQQEFHISIRYLQEYTSLGTAGGLYHFRDVIQSGNPECFFVMNADVCSDFPLTEMVDFHRQRSHACCTMMGTEASREQALNYGCLVENTDTHEVLHYVEKPGTFVSSIINCGVYLFSPEVFKHIATVFARHQEDLPRWVLDDSFALGSKDSIRLEQDIFPMLTGDSKLYVYKTQNFWSQIKSAGSAIYANRLYLALYHKTHPDRLAAHGEGMPSIKGDVYIHPSANVDSTAVLGPNVTVGANVTIGPGTRIRESIILDGASIQDHSCILHSIVGWNSTVGAWTRVEGTPSDPNPNIPFAKLDSGELFSEDGRLNPSITILGRNVTIPAEVIVLNSIVLPHKDLPHSYKNQIIL</sequence>
<dbReference type="STRING" id="7739.C3ZCR7"/>
<dbReference type="InterPro" id="IPR005835">
    <property type="entry name" value="NTP_transferase_dom"/>
</dbReference>
<dbReference type="PROSITE" id="PS00101">
    <property type="entry name" value="HEXAPEP_TRANSFERASES"/>
    <property type="match status" value="1"/>
</dbReference>
<evidence type="ECO:0000259" key="2">
    <source>
        <dbReference type="Pfam" id="PF00483"/>
    </source>
</evidence>
<dbReference type="Pfam" id="PF00483">
    <property type="entry name" value="NTP_transferase"/>
    <property type="match status" value="1"/>
</dbReference>
<evidence type="ECO:0000313" key="4">
    <source>
        <dbReference type="EMBL" id="EEN49661.1"/>
    </source>
</evidence>
<evidence type="ECO:0000256" key="1">
    <source>
        <dbReference type="ARBA" id="ARBA00007274"/>
    </source>
</evidence>
<dbReference type="GO" id="GO:0016740">
    <property type="term" value="F:transferase activity"/>
    <property type="evidence" value="ECO:0007669"/>
    <property type="project" value="InterPro"/>
</dbReference>
<dbReference type="CDD" id="cd06428">
    <property type="entry name" value="M1P_guanylylT_A_like_N"/>
    <property type="match status" value="1"/>
</dbReference>